<accession>F9ZWW9</accession>
<dbReference type="PANTHER" id="PTHR11699">
    <property type="entry name" value="ALDEHYDE DEHYDROGENASE-RELATED"/>
    <property type="match status" value="1"/>
</dbReference>
<reference evidence="8 9" key="1">
    <citation type="journal article" date="2011" name="J. Bacteriol.">
        <title>Complete Genome Sequence of the Aerobic Marine Methanotroph Methylomonas methanica MC09.</title>
        <authorList>
            <person name="Boden R."/>
            <person name="Cunliffe M."/>
            <person name="Scanlan J."/>
            <person name="Moussard H."/>
            <person name="Kits K.D."/>
            <person name="Klotz M.G."/>
            <person name="Jetten M.S."/>
            <person name="Vuilleumier S."/>
            <person name="Han J."/>
            <person name="Peters L."/>
            <person name="Mikhailova N."/>
            <person name="Teshima H."/>
            <person name="Tapia R."/>
            <person name="Kyrpides N."/>
            <person name="Ivanova N."/>
            <person name="Pagani I."/>
            <person name="Cheng J.F."/>
            <person name="Goodwin L."/>
            <person name="Han C."/>
            <person name="Hauser L."/>
            <person name="Land M.L."/>
            <person name="Lapidus A."/>
            <person name="Lucas S."/>
            <person name="Pitluck S."/>
            <person name="Woyke T."/>
            <person name="Stein L."/>
            <person name="Murrell J.C."/>
        </authorList>
    </citation>
    <scope>NUCLEOTIDE SEQUENCE [LARGE SCALE GENOMIC DNA]</scope>
    <source>
        <strain evidence="8 9">MC09</strain>
    </source>
</reference>
<gene>
    <name evidence="8" type="ordered locus">Metme_3773</name>
</gene>
<comment type="similarity">
    <text evidence="1 3 6">Belongs to the aldehyde dehydrogenase family.</text>
</comment>
<dbReference type="InterPro" id="IPR012394">
    <property type="entry name" value="Aldehyde_DH_NAD(P)"/>
</dbReference>
<feature type="domain" description="Aldehyde dehydrogenase" evidence="7">
    <location>
        <begin position="3"/>
        <end position="449"/>
    </location>
</feature>
<evidence type="ECO:0000313" key="8">
    <source>
        <dbReference type="EMBL" id="AEG02131.1"/>
    </source>
</evidence>
<dbReference type="EMBL" id="CP002738">
    <property type="protein sequence ID" value="AEG02131.1"/>
    <property type="molecule type" value="Genomic_DNA"/>
</dbReference>
<evidence type="ECO:0000256" key="5">
    <source>
        <dbReference type="PROSITE-ProRule" id="PRU10007"/>
    </source>
</evidence>
<dbReference type="GO" id="GO:0016620">
    <property type="term" value="F:oxidoreductase activity, acting on the aldehyde or oxo group of donors, NAD or NADP as acceptor"/>
    <property type="evidence" value="ECO:0007669"/>
    <property type="project" value="InterPro"/>
</dbReference>
<evidence type="ECO:0000259" key="7">
    <source>
        <dbReference type="Pfam" id="PF00171"/>
    </source>
</evidence>
<evidence type="ECO:0000256" key="2">
    <source>
        <dbReference type="ARBA" id="ARBA00023002"/>
    </source>
</evidence>
<dbReference type="HOGENOM" id="CLU_005391_5_1_6"/>
<evidence type="ECO:0000256" key="4">
    <source>
        <dbReference type="PIRSR" id="PIRSR036492-1"/>
    </source>
</evidence>
<organism evidence="8 9">
    <name type="scientific">Methylomonas methanica (strain DSM 25384 / MC09)</name>
    <dbReference type="NCBI Taxonomy" id="857087"/>
    <lineage>
        <taxon>Bacteria</taxon>
        <taxon>Pseudomonadati</taxon>
        <taxon>Pseudomonadota</taxon>
        <taxon>Gammaproteobacteria</taxon>
        <taxon>Methylococcales</taxon>
        <taxon>Methylococcaceae</taxon>
        <taxon>Methylomonas</taxon>
    </lineage>
</organism>
<dbReference type="Pfam" id="PF00171">
    <property type="entry name" value="Aldedh"/>
    <property type="match status" value="1"/>
</dbReference>
<reference key="2">
    <citation type="submission" date="2011-05" db="EMBL/GenBank/DDBJ databases">
        <title>Complete genome sequence of the aerobic marine methanotroph Methylomonas methanica MC09.</title>
        <authorList>
            <person name="Boden R."/>
            <person name="Cunliffe M."/>
            <person name="Scanlan J."/>
            <person name="Moussard H."/>
            <person name="Kits K.D."/>
            <person name="Klotz M."/>
            <person name="Jetten M."/>
            <person name="Vuilleumier S."/>
            <person name="Han J."/>
            <person name="Peters L."/>
            <person name="Mikhailova N."/>
            <person name="Teshima H."/>
            <person name="Tapia R."/>
            <person name="Kyrpides N."/>
            <person name="Ivanova N."/>
            <person name="Pagani I."/>
            <person name="Cheng J.-F."/>
            <person name="Goodwin L."/>
            <person name="Han C."/>
            <person name="Hauser L."/>
            <person name="Land M."/>
            <person name="Lapidus A."/>
            <person name="Lucas S."/>
            <person name="Pitluck S."/>
            <person name="Woyke T."/>
            <person name="Stein L.Y."/>
            <person name="Murrell C."/>
        </authorList>
    </citation>
    <scope>NUCLEOTIDE SEQUENCE</scope>
    <source>
        <strain>MC09</strain>
    </source>
</reference>
<protein>
    <recommendedName>
        <fullName evidence="3">Aldehyde dehydrogenase</fullName>
    </recommendedName>
</protein>
<dbReference type="Gene3D" id="3.40.605.10">
    <property type="entry name" value="Aldehyde Dehydrogenase, Chain A, domain 1"/>
    <property type="match status" value="1"/>
</dbReference>
<dbReference type="Proteomes" id="UP000008888">
    <property type="component" value="Chromosome"/>
</dbReference>
<evidence type="ECO:0000313" key="9">
    <source>
        <dbReference type="Proteomes" id="UP000008888"/>
    </source>
</evidence>
<dbReference type="InterPro" id="IPR016163">
    <property type="entry name" value="Ald_DH_C"/>
</dbReference>
<evidence type="ECO:0000256" key="6">
    <source>
        <dbReference type="RuleBase" id="RU003345"/>
    </source>
</evidence>
<sequence>MQTIRAVSPIDGERLGEFTVSSAESVRQQMRAARVAGADWANLSVKSRTSILGKLVPLLLAELDSICDIIVKSTGKVRTEALLGELYPILDLLKFYQKHADSILRRQGVVTSPFAFPGATADITRRPYGVAAIISPWNYPFQLTMAPLLTALYAGNAVIFKTSELSLPVGQLILDLCRRLDLPQDLVQWVVGDGSVGAELIDAGPDLLFFTGGLTTGRSVMQRAAQHPIPVLLELGGKDPMLVFADANLQRAADAALYGGFCNSGQACVSVERLYVQLSCFDKFLALLRQGAAKLQIGHGKYGDLGAMVSERQFDVVKAHYDDAIAQGAKASGPLERQGNYVKPVVLWQVSHDMRVMREETFGPLLPVMSFEIEDQAVQLANDSDLGLNASIWSNDISKAERIAGRLQVGNWVVNDVLKNIGHPGLPFGGVKKSGFGRYHGAEGLRQFSYPVSGLTSRSQLPKEPNWFPYSDLRYRQFKGYIDFVYGSGSLLQRIKRNWPALEAFKEYSAFDLNQRWQNLKLLLSWKRDY</sequence>
<evidence type="ECO:0000256" key="1">
    <source>
        <dbReference type="ARBA" id="ARBA00009986"/>
    </source>
</evidence>
<name>F9ZWW9_METMM</name>
<dbReference type="GO" id="GO:0006081">
    <property type="term" value="P:aldehyde metabolic process"/>
    <property type="evidence" value="ECO:0007669"/>
    <property type="project" value="InterPro"/>
</dbReference>
<reference evidence="9" key="3">
    <citation type="submission" date="2011-05" db="EMBL/GenBank/DDBJ databases">
        <title>Complete sequence of Methylomonas methanica MC09.</title>
        <authorList>
            <consortium name="US DOE Joint Genome Institute"/>
            <person name="Lucas S."/>
            <person name="Han J."/>
            <person name="Lapidus A."/>
            <person name="Cheng J.-F."/>
            <person name="Goodwin L."/>
            <person name="Pitluck S."/>
            <person name="Peters L."/>
            <person name="Mikhailova N."/>
            <person name="Teshima H."/>
            <person name="Han C."/>
            <person name="Tapia R."/>
            <person name="Land M."/>
            <person name="Hauser L."/>
            <person name="Kyrpides N."/>
            <person name="Ivanova N."/>
            <person name="Pagani I."/>
            <person name="Stein L."/>
            <person name="Woyke T."/>
        </authorList>
    </citation>
    <scope>NUCLEOTIDE SEQUENCE [LARGE SCALE GENOMIC DNA]</scope>
    <source>
        <strain evidence="9">MC09</strain>
    </source>
</reference>
<keyword evidence="2 3" id="KW-0560">Oxidoreductase</keyword>
<dbReference type="AlphaFoldDB" id="F9ZWW9"/>
<dbReference type="InterPro" id="IPR029510">
    <property type="entry name" value="Ald_DH_CS_GLU"/>
</dbReference>
<dbReference type="PIRSF" id="PIRSF036492">
    <property type="entry name" value="ALDH"/>
    <property type="match status" value="1"/>
</dbReference>
<feature type="active site" evidence="4">
    <location>
        <position position="268"/>
    </location>
</feature>
<feature type="active site" evidence="4 5">
    <location>
        <position position="234"/>
    </location>
</feature>
<dbReference type="PROSITE" id="PS00687">
    <property type="entry name" value="ALDEHYDE_DEHYDR_GLU"/>
    <property type="match status" value="1"/>
</dbReference>
<proteinExistence type="inferred from homology"/>
<dbReference type="RefSeq" id="WP_013820349.1">
    <property type="nucleotide sequence ID" value="NC_015572.1"/>
</dbReference>
<dbReference type="InterPro" id="IPR016161">
    <property type="entry name" value="Ald_DH/histidinol_DH"/>
</dbReference>
<dbReference type="STRING" id="857087.Metme_3773"/>
<dbReference type="CDD" id="cd07099">
    <property type="entry name" value="ALDH_DDALDH"/>
    <property type="match status" value="1"/>
</dbReference>
<dbReference type="eggNOG" id="COG1012">
    <property type="taxonomic scope" value="Bacteria"/>
</dbReference>
<dbReference type="SUPFAM" id="SSF53720">
    <property type="entry name" value="ALDH-like"/>
    <property type="match status" value="1"/>
</dbReference>
<evidence type="ECO:0000256" key="3">
    <source>
        <dbReference type="PIRNR" id="PIRNR036492"/>
    </source>
</evidence>
<dbReference type="OrthoDB" id="9812625at2"/>
<dbReference type="InterPro" id="IPR015590">
    <property type="entry name" value="Aldehyde_DH_dom"/>
</dbReference>
<keyword evidence="9" id="KW-1185">Reference proteome</keyword>
<dbReference type="InterPro" id="IPR016162">
    <property type="entry name" value="Ald_DH_N"/>
</dbReference>
<dbReference type="KEGG" id="mmt:Metme_3773"/>
<dbReference type="Gene3D" id="3.40.309.10">
    <property type="entry name" value="Aldehyde Dehydrogenase, Chain A, domain 2"/>
    <property type="match status" value="1"/>
</dbReference>